<keyword evidence="4" id="KW-1185">Reference proteome</keyword>
<evidence type="ECO:0000313" key="3">
    <source>
        <dbReference type="EMBL" id="MBD2864988.1"/>
    </source>
</evidence>
<proteinExistence type="predicted"/>
<feature type="compositionally biased region" description="Basic and acidic residues" evidence="1">
    <location>
        <begin position="116"/>
        <end position="130"/>
    </location>
</feature>
<dbReference type="Pfam" id="PF13699">
    <property type="entry name" value="eCIS_core"/>
    <property type="match status" value="1"/>
</dbReference>
<evidence type="ECO:0000256" key="1">
    <source>
        <dbReference type="SAM" id="MobiDB-lite"/>
    </source>
</evidence>
<feature type="region of interest" description="Disordered" evidence="1">
    <location>
        <begin position="1"/>
        <end position="40"/>
    </location>
</feature>
<reference evidence="3" key="1">
    <citation type="submission" date="2020-09" db="EMBL/GenBank/DDBJ databases">
        <title>A novel bacterium of genus Paenibacillus, isolated from South China Sea.</title>
        <authorList>
            <person name="Huang H."/>
            <person name="Mo K."/>
            <person name="Hu Y."/>
        </authorList>
    </citation>
    <scope>NUCLEOTIDE SEQUENCE</scope>
    <source>
        <strain evidence="3">IB182363</strain>
    </source>
</reference>
<comment type="caution">
    <text evidence="3">The sequence shown here is derived from an EMBL/GenBank/DDBJ whole genome shotgun (WGS) entry which is preliminary data.</text>
</comment>
<dbReference type="Proteomes" id="UP000639396">
    <property type="component" value="Unassembled WGS sequence"/>
</dbReference>
<feature type="compositionally biased region" description="Acidic residues" evidence="1">
    <location>
        <begin position="157"/>
        <end position="166"/>
    </location>
</feature>
<protein>
    <submittedName>
        <fullName evidence="3">DUF4157 domain-containing protein</fullName>
    </submittedName>
</protein>
<dbReference type="InterPro" id="IPR025295">
    <property type="entry name" value="eCIS_core_dom"/>
</dbReference>
<dbReference type="EMBL" id="JACXJA010000036">
    <property type="protein sequence ID" value="MBD2864988.1"/>
    <property type="molecule type" value="Genomic_DNA"/>
</dbReference>
<feature type="domain" description="eCIS core" evidence="2">
    <location>
        <begin position="176"/>
        <end position="253"/>
    </location>
</feature>
<organism evidence="3 4">
    <name type="scientific">Paenibacillus oceani</name>
    <dbReference type="NCBI Taxonomy" id="2772510"/>
    <lineage>
        <taxon>Bacteria</taxon>
        <taxon>Bacillati</taxon>
        <taxon>Bacillota</taxon>
        <taxon>Bacilli</taxon>
        <taxon>Bacillales</taxon>
        <taxon>Paenibacillaceae</taxon>
        <taxon>Paenibacillus</taxon>
    </lineage>
</organism>
<feature type="region of interest" description="Disordered" evidence="1">
    <location>
        <begin position="92"/>
        <end position="177"/>
    </location>
</feature>
<evidence type="ECO:0000259" key="2">
    <source>
        <dbReference type="Pfam" id="PF13699"/>
    </source>
</evidence>
<accession>A0A927CBH7</accession>
<evidence type="ECO:0000313" key="4">
    <source>
        <dbReference type="Proteomes" id="UP000639396"/>
    </source>
</evidence>
<dbReference type="RefSeq" id="WP_190930612.1">
    <property type="nucleotide sequence ID" value="NZ_JACXJA010000036.1"/>
</dbReference>
<dbReference type="AlphaFoldDB" id="A0A927CBH7"/>
<sequence>MSMHSGVHKRPDGDLARQSKQSHKPAGAAADHPMMQLQRTIGNKAIGSILTGAGPSAAPLPAGVQAKLTVGPAGDAYEQEADQVGKLVADRISSASADTAPVQREFEGPELEEEELQMKRSAEGIQRESEGPELEEEELQMKRSAEAIQRASSGEGFDADASLEQEIEQKRGGGSPMDMQVQAKMESAFGSGFSDVNIHTDASADRMAESIGATAFTTGSDIFFRQGQYNPDSRQGQELLGHELTHVVQQRGGAVPTEQQG</sequence>
<name>A0A927CBH7_9BACL</name>
<gene>
    <name evidence="3" type="ORF">IDH45_23700</name>
</gene>